<organism evidence="2 3">
    <name type="scientific">Ferrimonas pelagia</name>
    <dbReference type="NCBI Taxonomy" id="1177826"/>
    <lineage>
        <taxon>Bacteria</taxon>
        <taxon>Pseudomonadati</taxon>
        <taxon>Pseudomonadota</taxon>
        <taxon>Gammaproteobacteria</taxon>
        <taxon>Alteromonadales</taxon>
        <taxon>Ferrimonadaceae</taxon>
        <taxon>Ferrimonas</taxon>
    </lineage>
</organism>
<dbReference type="SUPFAM" id="SSF52266">
    <property type="entry name" value="SGNH hydrolase"/>
    <property type="match status" value="1"/>
</dbReference>
<dbReference type="Proteomes" id="UP001499988">
    <property type="component" value="Unassembled WGS sequence"/>
</dbReference>
<evidence type="ECO:0000313" key="3">
    <source>
        <dbReference type="Proteomes" id="UP001499988"/>
    </source>
</evidence>
<name>A0ABP9EST0_9GAMM</name>
<feature type="domain" description="SGNH hydrolase-type esterase" evidence="1">
    <location>
        <begin position="69"/>
        <end position="237"/>
    </location>
</feature>
<dbReference type="GO" id="GO:0016787">
    <property type="term" value="F:hydrolase activity"/>
    <property type="evidence" value="ECO:0007669"/>
    <property type="project" value="UniProtKB-KW"/>
</dbReference>
<proteinExistence type="predicted"/>
<evidence type="ECO:0000259" key="1">
    <source>
        <dbReference type="Pfam" id="PF13472"/>
    </source>
</evidence>
<dbReference type="InterPro" id="IPR013830">
    <property type="entry name" value="SGNH_hydro"/>
</dbReference>
<sequence>MWLGLFTGMLLSSEQPKGVYVIPDTISLLLAPLLIVQGKWVQWRTPRLPEADGARRGQLGQGPALSVWILGDSAAAGVGVKRQHCALSGQLTTQLGDQFQLDWQLRASSGARTKEMMALLPKQPHRVNAVVLSAGVNDVLSTSSAKRWALELDELLHHLRRQHQPELIILTPLPPMERFPAFPHPLRAWLGKRCHQFNQELSRIHQQHPCSQLLSMPHEGADLAVDQLHPGPASYRLWAAAAAEIIKNRFATAQGSSAQATSATL</sequence>
<accession>A0ABP9EST0</accession>
<dbReference type="CDD" id="cd01836">
    <property type="entry name" value="FeeA_FeeB_like"/>
    <property type="match status" value="1"/>
</dbReference>
<dbReference type="Gene3D" id="3.40.50.1110">
    <property type="entry name" value="SGNH hydrolase"/>
    <property type="match status" value="1"/>
</dbReference>
<gene>
    <name evidence="2" type="ORF">GCM10023333_19900</name>
</gene>
<protein>
    <submittedName>
        <fullName evidence="2">SGNH/GDSL hydrolase family protein</fullName>
    </submittedName>
</protein>
<keyword evidence="2" id="KW-0378">Hydrolase</keyword>
<reference evidence="3" key="1">
    <citation type="journal article" date="2019" name="Int. J. Syst. Evol. Microbiol.">
        <title>The Global Catalogue of Microorganisms (GCM) 10K type strain sequencing project: providing services to taxonomists for standard genome sequencing and annotation.</title>
        <authorList>
            <consortium name="The Broad Institute Genomics Platform"/>
            <consortium name="The Broad Institute Genome Sequencing Center for Infectious Disease"/>
            <person name="Wu L."/>
            <person name="Ma J."/>
        </authorList>
    </citation>
    <scope>NUCLEOTIDE SEQUENCE [LARGE SCALE GENOMIC DNA]</scope>
    <source>
        <strain evidence="3">JCM 18401</strain>
    </source>
</reference>
<dbReference type="Pfam" id="PF13472">
    <property type="entry name" value="Lipase_GDSL_2"/>
    <property type="match status" value="1"/>
</dbReference>
<keyword evidence="3" id="KW-1185">Reference proteome</keyword>
<dbReference type="InterPro" id="IPR036514">
    <property type="entry name" value="SGNH_hydro_sf"/>
</dbReference>
<evidence type="ECO:0000313" key="2">
    <source>
        <dbReference type="EMBL" id="GAA4886563.1"/>
    </source>
</evidence>
<comment type="caution">
    <text evidence="2">The sequence shown here is derived from an EMBL/GenBank/DDBJ whole genome shotgun (WGS) entry which is preliminary data.</text>
</comment>
<dbReference type="EMBL" id="BAABJZ010000066">
    <property type="protein sequence ID" value="GAA4886563.1"/>
    <property type="molecule type" value="Genomic_DNA"/>
</dbReference>